<evidence type="ECO:0000256" key="1">
    <source>
        <dbReference type="ARBA" id="ARBA00002689"/>
    </source>
</evidence>
<evidence type="ECO:0000313" key="10">
    <source>
        <dbReference type="EMBL" id="KAJ6975519.1"/>
    </source>
</evidence>
<accession>A0AAD6Q1B0</accession>
<keyword evidence="8" id="KW-0472">Membrane</keyword>
<comment type="subcellular location">
    <subcellularLocation>
        <location evidence="2">Mitochondrion inner membrane</location>
        <topology evidence="2">Single-pass membrane protein</topology>
    </subcellularLocation>
</comment>
<dbReference type="Proteomes" id="UP001164929">
    <property type="component" value="Chromosome 13"/>
</dbReference>
<dbReference type="PANTHER" id="PTHR21304">
    <property type="entry name" value="MICOS COMPLEX SUBUNIT MIC10"/>
    <property type="match status" value="1"/>
</dbReference>
<evidence type="ECO:0008006" key="12">
    <source>
        <dbReference type="Google" id="ProtNLM"/>
    </source>
</evidence>
<keyword evidence="6" id="KW-1133">Transmembrane helix</keyword>
<evidence type="ECO:0000256" key="7">
    <source>
        <dbReference type="ARBA" id="ARBA00023128"/>
    </source>
</evidence>
<feature type="region of interest" description="Disordered" evidence="9">
    <location>
        <begin position="74"/>
        <end position="98"/>
    </location>
</feature>
<comment type="similarity">
    <text evidence="3">Belongs to the MICOS complex subunit Mic10 family.</text>
</comment>
<dbReference type="InterPro" id="IPR007512">
    <property type="entry name" value="Mic10"/>
</dbReference>
<dbReference type="Pfam" id="PF04418">
    <property type="entry name" value="DUF543"/>
    <property type="match status" value="1"/>
</dbReference>
<gene>
    <name evidence="10" type="ORF">NC653_031383</name>
</gene>
<evidence type="ECO:0000256" key="5">
    <source>
        <dbReference type="ARBA" id="ARBA00022792"/>
    </source>
</evidence>
<name>A0AAD6Q1B0_9ROSI</name>
<organism evidence="10 11">
    <name type="scientific">Populus alba x Populus x berolinensis</name>
    <dbReference type="NCBI Taxonomy" id="444605"/>
    <lineage>
        <taxon>Eukaryota</taxon>
        <taxon>Viridiplantae</taxon>
        <taxon>Streptophyta</taxon>
        <taxon>Embryophyta</taxon>
        <taxon>Tracheophyta</taxon>
        <taxon>Spermatophyta</taxon>
        <taxon>Magnoliopsida</taxon>
        <taxon>eudicotyledons</taxon>
        <taxon>Gunneridae</taxon>
        <taxon>Pentapetalae</taxon>
        <taxon>rosids</taxon>
        <taxon>fabids</taxon>
        <taxon>Malpighiales</taxon>
        <taxon>Salicaceae</taxon>
        <taxon>Saliceae</taxon>
        <taxon>Populus</taxon>
    </lineage>
</organism>
<evidence type="ECO:0000313" key="11">
    <source>
        <dbReference type="Proteomes" id="UP001164929"/>
    </source>
</evidence>
<proteinExistence type="inferred from homology"/>
<keyword evidence="5" id="KW-0999">Mitochondrion inner membrane</keyword>
<comment type="function">
    <text evidence="1">Component of the MICOS complex, a large protein complex of the mitochondrial inner membrane that plays crucial roles in the maintenance of crista junctions, inner membrane architecture, and formation of contact sites to the outer membrane.</text>
</comment>
<evidence type="ECO:0000256" key="6">
    <source>
        <dbReference type="ARBA" id="ARBA00022989"/>
    </source>
</evidence>
<keyword evidence="11" id="KW-1185">Reference proteome</keyword>
<evidence type="ECO:0000256" key="4">
    <source>
        <dbReference type="ARBA" id="ARBA00022692"/>
    </source>
</evidence>
<keyword evidence="7" id="KW-0496">Mitochondrion</keyword>
<protein>
    <recommendedName>
        <fullName evidence="12">MICOS complex subunit MIC10</fullName>
    </recommendedName>
</protein>
<sequence>MAEKTDVNAKWDACLDLSVRRFVYSSLAGAFGGLLLFRTPVTRWASIAFGAGVGIGSACTDCSRIFDGSTAKLVPPKTTSSAPEELQPPHTLSTPVSQSFSPDGLRNCRMNVVTPLMYCKFQIVTFCPVILSGSSSNQSSSLPYEQYQEIIGHIKHIPTEDFSLVIIRSKFASDNEYTWTFMNLLSVLHEQTIMQPIFDNCKNLLCIRIFFRRVRMMSKAMTSSLKNYHLRPLTISLLSIFQDTNCTKRVIVT</sequence>
<evidence type="ECO:0000256" key="8">
    <source>
        <dbReference type="ARBA" id="ARBA00023136"/>
    </source>
</evidence>
<evidence type="ECO:0000256" key="9">
    <source>
        <dbReference type="SAM" id="MobiDB-lite"/>
    </source>
</evidence>
<dbReference type="AlphaFoldDB" id="A0AAD6Q1B0"/>
<comment type="caution">
    <text evidence="10">The sequence shown here is derived from an EMBL/GenBank/DDBJ whole genome shotgun (WGS) entry which is preliminary data.</text>
</comment>
<keyword evidence="4" id="KW-0812">Transmembrane</keyword>
<dbReference type="EMBL" id="JAQIZT010000013">
    <property type="protein sequence ID" value="KAJ6975519.1"/>
    <property type="molecule type" value="Genomic_DNA"/>
</dbReference>
<evidence type="ECO:0000256" key="2">
    <source>
        <dbReference type="ARBA" id="ARBA00004434"/>
    </source>
</evidence>
<dbReference type="PANTHER" id="PTHR21304:SF0">
    <property type="entry name" value="MICOS COMPLEX SUBUNIT MIC10"/>
    <property type="match status" value="1"/>
</dbReference>
<dbReference type="GO" id="GO:0061617">
    <property type="term" value="C:MICOS complex"/>
    <property type="evidence" value="ECO:0007669"/>
    <property type="project" value="InterPro"/>
</dbReference>
<reference evidence="10" key="1">
    <citation type="journal article" date="2023" name="Mol. Ecol. Resour.">
        <title>Chromosome-level genome assembly of a triploid poplar Populus alba 'Berolinensis'.</title>
        <authorList>
            <person name="Chen S."/>
            <person name="Yu Y."/>
            <person name="Wang X."/>
            <person name="Wang S."/>
            <person name="Zhang T."/>
            <person name="Zhou Y."/>
            <person name="He R."/>
            <person name="Meng N."/>
            <person name="Wang Y."/>
            <person name="Liu W."/>
            <person name="Liu Z."/>
            <person name="Liu J."/>
            <person name="Guo Q."/>
            <person name="Huang H."/>
            <person name="Sederoff R.R."/>
            <person name="Wang G."/>
            <person name="Qu G."/>
            <person name="Chen S."/>
        </authorList>
    </citation>
    <scope>NUCLEOTIDE SEQUENCE</scope>
    <source>
        <strain evidence="10">SC-2020</strain>
    </source>
</reference>
<evidence type="ECO:0000256" key="3">
    <source>
        <dbReference type="ARBA" id="ARBA00006792"/>
    </source>
</evidence>